<dbReference type="AlphaFoldDB" id="A0A240U1D2"/>
<accession>A0A240UBG5</accession>
<dbReference type="RefSeq" id="WP_236748516.1">
    <property type="nucleotide sequence ID" value="NZ_CP021359.1"/>
</dbReference>
<protein>
    <submittedName>
        <fullName evidence="1">Uncharacterized protein</fullName>
    </submittedName>
</protein>
<dbReference type="KEGG" id="acip:CBP36_05730"/>
<dbReference type="EMBL" id="CP021361">
    <property type="protein sequence ID" value="ART51168.1"/>
    <property type="molecule type" value="Genomic_DNA"/>
</dbReference>
<dbReference type="KEGG" id="acin:CBP34_05115"/>
<dbReference type="GO" id="GO:0071949">
    <property type="term" value="F:FAD binding"/>
    <property type="evidence" value="ECO:0007669"/>
    <property type="project" value="InterPro"/>
</dbReference>
<dbReference type="Pfam" id="PF01494">
    <property type="entry name" value="FAD_binding_3"/>
    <property type="match status" value="1"/>
</dbReference>
<accession>A0A240TR54</accession>
<reference evidence="1 2" key="1">
    <citation type="submission" date="2017-05" db="EMBL/GenBank/DDBJ databases">
        <title>Polyphasic characterization of four soil-derived phenanthrene-degrading Acidovorax strains and proposal of Acidovorax phenanthrenivorans sp. nov.</title>
        <authorList>
            <person name="Singleton D.R."/>
            <person name="Lee J."/>
            <person name="Dickey A.N."/>
            <person name="Stroud A."/>
            <person name="Scholl E.H."/>
            <person name="Wright F.A."/>
            <person name="Aitken M.D."/>
        </authorList>
    </citation>
    <scope>NUCLEOTIDE SEQUENCE [LARGE SCALE GENOMIC DNA]</scope>
    <source>
        <strain evidence="1">NA3</strain>
    </source>
</reference>
<dbReference type="InterPro" id="IPR036188">
    <property type="entry name" value="FAD/NAD-bd_sf"/>
</dbReference>
<gene>
    <name evidence="1" type="ORF">CBP34_05115</name>
</gene>
<name>A0A240U1D2_9BURK</name>
<proteinExistence type="predicted"/>
<sequence>MRSELADQGLYYVAILALAIHYIGSYTYSPCNGRSFARRRAPLKSIAVDVFVVGAGPTGLACAALLARQGVDILVIKGFGGTRMTCPLGKIVRRSQIRQVLQKILYKFKISRLS</sequence>
<accession>A0A240U1D2</accession>
<evidence type="ECO:0000313" key="1">
    <source>
        <dbReference type="EMBL" id="ART51168.1"/>
    </source>
</evidence>
<evidence type="ECO:0000313" key="2">
    <source>
        <dbReference type="Proteomes" id="UP000194432"/>
    </source>
</evidence>
<dbReference type="Gene3D" id="3.50.50.60">
    <property type="entry name" value="FAD/NAD(P)-binding domain"/>
    <property type="match status" value="1"/>
</dbReference>
<dbReference type="KEGG" id="acis:CBP35_13215"/>
<dbReference type="SUPFAM" id="SSF51971">
    <property type="entry name" value="Nucleotide-binding domain"/>
    <property type="match status" value="1"/>
</dbReference>
<dbReference type="InterPro" id="IPR002938">
    <property type="entry name" value="FAD-bd"/>
</dbReference>
<keyword evidence="2" id="KW-1185">Reference proteome</keyword>
<dbReference type="KEGG" id="acid:CBP33_05280"/>
<organism evidence="1 2">
    <name type="scientific">Acidovorax carolinensis</name>
    <dbReference type="NCBI Taxonomy" id="553814"/>
    <lineage>
        <taxon>Bacteria</taxon>
        <taxon>Pseudomonadati</taxon>
        <taxon>Pseudomonadota</taxon>
        <taxon>Betaproteobacteria</taxon>
        <taxon>Burkholderiales</taxon>
        <taxon>Comamonadaceae</taxon>
        <taxon>Acidovorax</taxon>
    </lineage>
</organism>
<dbReference type="Proteomes" id="UP000194432">
    <property type="component" value="Chromosome 1"/>
</dbReference>